<dbReference type="AlphaFoldDB" id="A0A7X2NQN8"/>
<gene>
    <name evidence="2" type="ORF">FYJ51_01795</name>
</gene>
<comment type="subcellular location">
    <subcellularLocation>
        <location evidence="1">Virion</location>
    </subcellularLocation>
</comment>
<organism evidence="2 3">
    <name type="scientific">Stecheria intestinalis</name>
    <dbReference type="NCBI Taxonomy" id="2606630"/>
    <lineage>
        <taxon>Bacteria</taxon>
        <taxon>Bacillati</taxon>
        <taxon>Bacillota</taxon>
        <taxon>Erysipelotrichia</taxon>
        <taxon>Erysipelotrichales</taxon>
        <taxon>Erysipelotrichaceae</taxon>
        <taxon>Stecheria</taxon>
    </lineage>
</organism>
<evidence type="ECO:0000313" key="2">
    <source>
        <dbReference type="EMBL" id="MSS57643.1"/>
    </source>
</evidence>
<accession>A0A7X2NQN8</accession>
<name>A0A7X2NQN8_9FIRM</name>
<comment type="caution">
    <text evidence="2">The sequence shown here is derived from an EMBL/GenBank/DDBJ whole genome shotgun (WGS) entry which is preliminary data.</text>
</comment>
<dbReference type="InterPro" id="IPR024455">
    <property type="entry name" value="Phage_capsid"/>
</dbReference>
<dbReference type="NCBIfam" id="TIGR01554">
    <property type="entry name" value="major_cap_HK97"/>
    <property type="match status" value="1"/>
</dbReference>
<dbReference type="EMBL" id="VUMN01000002">
    <property type="protein sequence ID" value="MSS57643.1"/>
    <property type="molecule type" value="Genomic_DNA"/>
</dbReference>
<dbReference type="SUPFAM" id="SSF56563">
    <property type="entry name" value="Major capsid protein gp5"/>
    <property type="match status" value="1"/>
</dbReference>
<dbReference type="Proteomes" id="UP000461880">
    <property type="component" value="Unassembled WGS sequence"/>
</dbReference>
<evidence type="ECO:0000256" key="1">
    <source>
        <dbReference type="ARBA" id="ARBA00004328"/>
    </source>
</evidence>
<proteinExistence type="predicted"/>
<keyword evidence="3" id="KW-1185">Reference proteome</keyword>
<dbReference type="RefSeq" id="WP_154502534.1">
    <property type="nucleotide sequence ID" value="NZ_VUMN01000002.1"/>
</dbReference>
<protein>
    <submittedName>
        <fullName evidence="2">Phage major capsid protein</fullName>
    </submittedName>
</protein>
<sequence>MGLITTGTDVFPKELVTDVFSKVNGHSSLAKLSAQKPVPFAGTTQFTFAMDGEASIVGEGAKKPAGDAKFTPVSITPIKFVYQHRLSDEFVNMAEEQQLPYLEAFTDGFSKKMARALDIAAMHGVNPATGTAVDSLASKNFDMDAIGKVETTAGAEDDDIDSAVQTIIGAGGAVTGLAIAPAFGASLGKIKVNGVAQYPEFRFGQNPDAFYGMNSDVNNTVSFGASKDLVILGDFQNAFKWGYAESVPCEIIQYGDPDGQGDLKQMNQIVLRAEAYIGWGILENSFFKKIVQKAG</sequence>
<reference evidence="2 3" key="1">
    <citation type="submission" date="2019-08" db="EMBL/GenBank/DDBJ databases">
        <title>In-depth cultivation of the pig gut microbiome towards novel bacterial diversity and tailored functional studies.</title>
        <authorList>
            <person name="Wylensek D."/>
            <person name="Hitch T.C.A."/>
            <person name="Clavel T."/>
        </authorList>
    </citation>
    <scope>NUCLEOTIDE SEQUENCE [LARGE SCALE GENOMIC DNA]</scope>
    <source>
        <strain evidence="2 3">Oil+RF-744-GAM-WT-6</strain>
    </source>
</reference>
<evidence type="ECO:0000313" key="3">
    <source>
        <dbReference type="Proteomes" id="UP000461880"/>
    </source>
</evidence>